<proteinExistence type="inferred from homology"/>
<evidence type="ECO:0000256" key="3">
    <source>
        <dbReference type="ARBA" id="ARBA00022448"/>
    </source>
</evidence>
<dbReference type="STRING" id="52838.A0A4S8IJI5"/>
<comment type="caution">
    <text evidence="10">The sequence shown here is derived from an EMBL/GenBank/DDBJ whole genome shotgun (WGS) entry which is preliminary data.</text>
</comment>
<evidence type="ECO:0000313" key="10">
    <source>
        <dbReference type="EMBL" id="THU48521.1"/>
    </source>
</evidence>
<evidence type="ECO:0000256" key="9">
    <source>
        <dbReference type="SAM" id="MobiDB-lite"/>
    </source>
</evidence>
<evidence type="ECO:0000256" key="4">
    <source>
        <dbReference type="ARBA" id="ARBA00022692"/>
    </source>
</evidence>
<evidence type="ECO:0000313" key="11">
    <source>
        <dbReference type="Proteomes" id="UP000317650"/>
    </source>
</evidence>
<feature type="region of interest" description="Disordered" evidence="9">
    <location>
        <begin position="192"/>
        <end position="211"/>
    </location>
</feature>
<sequence length="352" mass="37451">MSSSFLSLSYLRFCFTVIPPPYDITSLPAPLATWCAFGSMEKATKAAFILLSLFLLFPQLRASGDCDCTTKREARDSAKALTLKLIAIAAILSAGAMGVLIPILGRSFATMSPESDVFFVIKAFAAGVILATGLIHILPDAFESLTSPCLGKQQWQDFPVAGFIAMSSAMVTLMIDSFATSYYERSHFSKARPVEEKDERKGDEESARDHAGHVHVHTHATHGHAHGSAAAAASPEEASFSDKIRHRVISQVLELGILVHSVIIGISLGASETSSTIRPLVAALSFHQFFEGIGLGGCIVQVLGNSFFLPSSSLSTSHSDSHKLEVKGGGATAHTFCKLADATSLFFALATA</sequence>
<feature type="transmembrane region" description="Helical" evidence="8">
    <location>
        <begin position="82"/>
        <end position="105"/>
    </location>
</feature>
<gene>
    <name evidence="10" type="ORF">C4D60_Mb09t27130</name>
</gene>
<keyword evidence="5 8" id="KW-1133">Transmembrane helix</keyword>
<keyword evidence="11" id="KW-1185">Reference proteome</keyword>
<reference evidence="10 11" key="1">
    <citation type="journal article" date="2019" name="Nat. Plants">
        <title>Genome sequencing of Musa balbisiana reveals subgenome evolution and function divergence in polyploid bananas.</title>
        <authorList>
            <person name="Yao X."/>
        </authorList>
    </citation>
    <scope>NUCLEOTIDE SEQUENCE [LARGE SCALE GENOMIC DNA]</scope>
    <source>
        <strain evidence="11">cv. DH-PKW</strain>
        <tissue evidence="10">Leaves</tissue>
    </source>
</reference>
<organism evidence="10 11">
    <name type="scientific">Musa balbisiana</name>
    <name type="common">Banana</name>
    <dbReference type="NCBI Taxonomy" id="52838"/>
    <lineage>
        <taxon>Eukaryota</taxon>
        <taxon>Viridiplantae</taxon>
        <taxon>Streptophyta</taxon>
        <taxon>Embryophyta</taxon>
        <taxon>Tracheophyta</taxon>
        <taxon>Spermatophyta</taxon>
        <taxon>Magnoliopsida</taxon>
        <taxon>Liliopsida</taxon>
        <taxon>Zingiberales</taxon>
        <taxon>Musaceae</taxon>
        <taxon>Musa</taxon>
    </lineage>
</organism>
<dbReference type="PANTHER" id="PTHR11040:SF181">
    <property type="entry name" value="ZINC TRANSPORTER 1"/>
    <property type="match status" value="1"/>
</dbReference>
<feature type="transmembrane region" description="Helical" evidence="8">
    <location>
        <begin position="158"/>
        <end position="183"/>
    </location>
</feature>
<dbReference type="NCBIfam" id="TIGR00820">
    <property type="entry name" value="zip"/>
    <property type="match status" value="1"/>
</dbReference>
<feature type="transmembrane region" description="Helical" evidence="8">
    <location>
        <begin position="117"/>
        <end position="138"/>
    </location>
</feature>
<dbReference type="EMBL" id="PYDT01000010">
    <property type="protein sequence ID" value="THU48521.1"/>
    <property type="molecule type" value="Genomic_DNA"/>
</dbReference>
<feature type="transmembrane region" description="Helical" evidence="8">
    <location>
        <begin position="46"/>
        <end position="62"/>
    </location>
</feature>
<dbReference type="AlphaFoldDB" id="A0A4S8IJI5"/>
<comment type="caution">
    <text evidence="8">Lacks conserved residue(s) required for the propagation of feature annotation.</text>
</comment>
<evidence type="ECO:0000256" key="1">
    <source>
        <dbReference type="ARBA" id="ARBA00004141"/>
    </source>
</evidence>
<keyword evidence="6 8" id="KW-0406">Ion transport</keyword>
<accession>A0A4S8IJI5</accession>
<evidence type="ECO:0000256" key="8">
    <source>
        <dbReference type="RuleBase" id="RU362088"/>
    </source>
</evidence>
<dbReference type="Proteomes" id="UP000317650">
    <property type="component" value="Chromosome 9"/>
</dbReference>
<comment type="similarity">
    <text evidence="2 8">Belongs to the ZIP transporter (TC 2.A.5) family.</text>
</comment>
<keyword evidence="7 8" id="KW-0472">Membrane</keyword>
<protein>
    <submittedName>
        <fullName evidence="10">Uncharacterized protein</fullName>
    </submittedName>
</protein>
<comment type="subcellular location">
    <subcellularLocation>
        <location evidence="1 8">Membrane</location>
        <topology evidence="1 8">Multi-pass membrane protein</topology>
    </subcellularLocation>
</comment>
<dbReference type="InterPro" id="IPR003689">
    <property type="entry name" value="ZIP"/>
</dbReference>
<dbReference type="GO" id="GO:0005886">
    <property type="term" value="C:plasma membrane"/>
    <property type="evidence" value="ECO:0007669"/>
    <property type="project" value="TreeGrafter"/>
</dbReference>
<dbReference type="InterPro" id="IPR004698">
    <property type="entry name" value="Zn/Fe_permease_fun/pln"/>
</dbReference>
<evidence type="ECO:0000256" key="2">
    <source>
        <dbReference type="ARBA" id="ARBA00006939"/>
    </source>
</evidence>
<dbReference type="GO" id="GO:0005385">
    <property type="term" value="F:zinc ion transmembrane transporter activity"/>
    <property type="evidence" value="ECO:0007669"/>
    <property type="project" value="InterPro"/>
</dbReference>
<dbReference type="PANTHER" id="PTHR11040">
    <property type="entry name" value="ZINC/IRON TRANSPORTER"/>
    <property type="match status" value="1"/>
</dbReference>
<name>A0A4S8IJI5_MUSBA</name>
<dbReference type="Pfam" id="PF02535">
    <property type="entry name" value="Zip"/>
    <property type="match status" value="1"/>
</dbReference>
<evidence type="ECO:0000256" key="5">
    <source>
        <dbReference type="ARBA" id="ARBA00022989"/>
    </source>
</evidence>
<evidence type="ECO:0000256" key="6">
    <source>
        <dbReference type="ARBA" id="ARBA00023065"/>
    </source>
</evidence>
<evidence type="ECO:0000256" key="7">
    <source>
        <dbReference type="ARBA" id="ARBA00023136"/>
    </source>
</evidence>
<keyword evidence="4 8" id="KW-0812">Transmembrane</keyword>
<keyword evidence="3 8" id="KW-0813">Transport</keyword>